<comment type="pathway">
    <text evidence="3">Carbohydrate biosynthesis; gluconeogenesis.</text>
</comment>
<dbReference type="Gene3D" id="3.30.470.20">
    <property type="entry name" value="ATP-grasp fold, B domain"/>
    <property type="match status" value="1"/>
</dbReference>
<dbReference type="Proteomes" id="UP000178558">
    <property type="component" value="Unassembled WGS sequence"/>
</dbReference>
<dbReference type="SUPFAM" id="SSF52009">
    <property type="entry name" value="Phosphohistidine domain"/>
    <property type="match status" value="1"/>
</dbReference>
<dbReference type="EMBL" id="MGAQ01000026">
    <property type="protein sequence ID" value="OGK49757.1"/>
    <property type="molecule type" value="Genomic_DNA"/>
</dbReference>
<dbReference type="AlphaFoldDB" id="A0A1F7J2C8"/>
<evidence type="ECO:0000256" key="11">
    <source>
        <dbReference type="ARBA" id="ARBA00022840"/>
    </source>
</evidence>
<dbReference type="EC" id="2.7.9.2" evidence="5"/>
<dbReference type="SUPFAM" id="SSF51621">
    <property type="entry name" value="Phosphoenolpyruvate/pyruvate domain"/>
    <property type="match status" value="1"/>
</dbReference>
<evidence type="ECO:0000256" key="14">
    <source>
        <dbReference type="ARBA" id="ARBA00047700"/>
    </source>
</evidence>
<keyword evidence="11" id="KW-0067">ATP-binding</keyword>
<dbReference type="InterPro" id="IPR000121">
    <property type="entry name" value="PEP_util_C"/>
</dbReference>
<dbReference type="InterPro" id="IPR006319">
    <property type="entry name" value="PEP_synth"/>
</dbReference>
<dbReference type="InterPro" id="IPR008279">
    <property type="entry name" value="PEP-util_enz_mobile_dom"/>
</dbReference>
<dbReference type="Gene3D" id="3.20.20.60">
    <property type="entry name" value="Phosphoenolpyruvate-binding domains"/>
    <property type="match status" value="1"/>
</dbReference>
<evidence type="ECO:0000256" key="12">
    <source>
        <dbReference type="ARBA" id="ARBA00022842"/>
    </source>
</evidence>
<keyword evidence="12" id="KW-0460">Magnesium</keyword>
<evidence type="ECO:0000256" key="4">
    <source>
        <dbReference type="ARBA" id="ARBA00007837"/>
    </source>
</evidence>
<evidence type="ECO:0000256" key="2">
    <source>
        <dbReference type="ARBA" id="ARBA00002988"/>
    </source>
</evidence>
<evidence type="ECO:0000256" key="3">
    <source>
        <dbReference type="ARBA" id="ARBA00004742"/>
    </source>
</evidence>
<feature type="domain" description="Pyruvate phosphate dikinase AMP/ATP-binding" evidence="16">
    <location>
        <begin position="3"/>
        <end position="291"/>
    </location>
</feature>
<keyword evidence="10 18" id="KW-0418">Kinase</keyword>
<feature type="domain" description="PEP-utilising enzyme C-terminal" evidence="17">
    <location>
        <begin position="430"/>
        <end position="714"/>
    </location>
</feature>
<keyword evidence="8" id="KW-0479">Metal-binding</keyword>
<dbReference type="GO" id="GO:0008986">
    <property type="term" value="F:pyruvate, water dikinase activity"/>
    <property type="evidence" value="ECO:0007669"/>
    <property type="project" value="UniProtKB-EC"/>
</dbReference>
<organism evidence="18 19">
    <name type="scientific">Candidatus Roizmanbacteria bacterium RIFCSPLOWO2_01_FULL_40_42</name>
    <dbReference type="NCBI Taxonomy" id="1802066"/>
    <lineage>
        <taxon>Bacteria</taxon>
        <taxon>Candidatus Roizmaniibacteriota</taxon>
    </lineage>
</organism>
<evidence type="ECO:0000256" key="13">
    <source>
        <dbReference type="ARBA" id="ARBA00033470"/>
    </source>
</evidence>
<dbReference type="Pfam" id="PF02896">
    <property type="entry name" value="PEP-utilizers_C"/>
    <property type="match status" value="1"/>
</dbReference>
<dbReference type="InterPro" id="IPR015813">
    <property type="entry name" value="Pyrv/PenolPyrv_kinase-like_dom"/>
</dbReference>
<dbReference type="Pfam" id="PF01326">
    <property type="entry name" value="PPDK_N"/>
    <property type="match status" value="1"/>
</dbReference>
<evidence type="ECO:0000256" key="9">
    <source>
        <dbReference type="ARBA" id="ARBA00022741"/>
    </source>
</evidence>
<proteinExistence type="inferred from homology"/>
<dbReference type="Gene3D" id="3.50.30.10">
    <property type="entry name" value="Phosphohistidine domain"/>
    <property type="match status" value="1"/>
</dbReference>
<protein>
    <recommendedName>
        <fullName evidence="6">Phosphoenolpyruvate synthase</fullName>
        <ecNumber evidence="5">2.7.9.2</ecNumber>
    </recommendedName>
    <alternativeName>
        <fullName evidence="13">Pyruvate, water dikinase</fullName>
    </alternativeName>
</protein>
<comment type="catalytic activity">
    <reaction evidence="14">
        <text>pyruvate + ATP + H2O = phosphoenolpyruvate + AMP + phosphate + 2 H(+)</text>
        <dbReference type="Rhea" id="RHEA:11364"/>
        <dbReference type="ChEBI" id="CHEBI:15361"/>
        <dbReference type="ChEBI" id="CHEBI:15377"/>
        <dbReference type="ChEBI" id="CHEBI:15378"/>
        <dbReference type="ChEBI" id="CHEBI:30616"/>
        <dbReference type="ChEBI" id="CHEBI:43474"/>
        <dbReference type="ChEBI" id="CHEBI:58702"/>
        <dbReference type="ChEBI" id="CHEBI:456215"/>
        <dbReference type="EC" id="2.7.9.2"/>
    </reaction>
</comment>
<evidence type="ECO:0000259" key="15">
    <source>
        <dbReference type="Pfam" id="PF00391"/>
    </source>
</evidence>
<dbReference type="InterPro" id="IPR040442">
    <property type="entry name" value="Pyrv_kinase-like_dom_sf"/>
</dbReference>
<keyword evidence="7" id="KW-0808">Transferase</keyword>
<evidence type="ECO:0000256" key="10">
    <source>
        <dbReference type="ARBA" id="ARBA00022777"/>
    </source>
</evidence>
<sequence length="735" mass="82806">LLSVINYDNSHELQQGSKQIKDLILKSKMSEKLAREILKFYHELSAKEEQYLKKELSSSRKAVHSLKSAYKLPLVAVRSSATAEDLPDASFAGQQETFLNIQGESHLLLYVKECWASLFTERAMYYRHNHGYDKIKVGLAVVVQHMIESEKSGIAFSIDPVNNDKNKIVIEAIKGLGEYIVQGKVTPDHYEVEKGSLTISVKEIKKQHIKFVKKGRGNVEVKLNKKEGDGQKISDEEILKLAIFVKDIEKHYYFPQDIEWAIANDTVFIVQSRPITTIKKNEEAGKKTKDEKSSGVTQNQLLFSGAPASPGIGVGPVSIIMSPKEIDKIKKGDVMVAPQTNPDYVPAMKKAAAIVTERGGRTSHAAIVSRELGIPAVVGAEGAIKKLKNNQVVSVNGETGDVFKGAIIKNKTQNFTSVSERSHHRRLKTITKVYVNLAEPERAAEVAKLDSDGVGLLRAEFMIAEIGTHPKLFIKRKKQQDFIMKLTHNLLSFVKPFNPRPVIYRATDFKTNEYAHLTGGKEFEPHEENPMLGFRGAYRYTVDSDVFMMELRAIRNIWERGYRNLHLMIPFVRRPWELIKIKDLVKKSGLFLFKDFELKIMVEVPSSALELKEFIKLGIDGVSVGTNDLTMMLLGVDRDNEHVADLYDERSTAVTEVLEYIVKTCVLYNVPCSICGQAASDYPDMVEGLVKLGITSVSVNPDAVERTRELIYNIEKKHFNSIKRSSNDQKFFIEQ</sequence>
<dbReference type="UniPathway" id="UPA00138"/>
<dbReference type="Gene3D" id="3.30.1490.20">
    <property type="entry name" value="ATP-grasp fold, A domain"/>
    <property type="match status" value="1"/>
</dbReference>
<evidence type="ECO:0000256" key="5">
    <source>
        <dbReference type="ARBA" id="ARBA00011996"/>
    </source>
</evidence>
<keyword evidence="18" id="KW-0670">Pyruvate</keyword>
<dbReference type="SUPFAM" id="SSF56059">
    <property type="entry name" value="Glutathione synthetase ATP-binding domain-like"/>
    <property type="match status" value="1"/>
</dbReference>
<feature type="non-terminal residue" evidence="18">
    <location>
        <position position="1"/>
    </location>
</feature>
<dbReference type="GO" id="GO:0006094">
    <property type="term" value="P:gluconeogenesis"/>
    <property type="evidence" value="ECO:0007669"/>
    <property type="project" value="UniProtKB-UniPathway"/>
</dbReference>
<comment type="caution">
    <text evidence="18">The sequence shown here is derived from an EMBL/GenBank/DDBJ whole genome shotgun (WGS) entry which is preliminary data.</text>
</comment>
<dbReference type="NCBIfam" id="TIGR01418">
    <property type="entry name" value="PEP_synth"/>
    <property type="match status" value="1"/>
</dbReference>
<dbReference type="PROSITE" id="PS00370">
    <property type="entry name" value="PEP_ENZYMES_PHOS_SITE"/>
    <property type="match status" value="1"/>
</dbReference>
<evidence type="ECO:0000313" key="18">
    <source>
        <dbReference type="EMBL" id="OGK49757.1"/>
    </source>
</evidence>
<evidence type="ECO:0000256" key="8">
    <source>
        <dbReference type="ARBA" id="ARBA00022723"/>
    </source>
</evidence>
<keyword evidence="9" id="KW-0547">Nucleotide-binding</keyword>
<dbReference type="Pfam" id="PF00391">
    <property type="entry name" value="PEP-utilizers"/>
    <property type="match status" value="1"/>
</dbReference>
<comment type="cofactor">
    <cofactor evidence="1">
        <name>Mg(2+)</name>
        <dbReference type="ChEBI" id="CHEBI:18420"/>
    </cofactor>
</comment>
<gene>
    <name evidence="18" type="ORF">A3B50_03930</name>
</gene>
<comment type="similarity">
    <text evidence="4">Belongs to the PEP-utilizing enzyme family.</text>
</comment>
<evidence type="ECO:0000256" key="1">
    <source>
        <dbReference type="ARBA" id="ARBA00001946"/>
    </source>
</evidence>
<dbReference type="PANTHER" id="PTHR43030">
    <property type="entry name" value="PHOSPHOENOLPYRUVATE SYNTHASE"/>
    <property type="match status" value="1"/>
</dbReference>
<evidence type="ECO:0000256" key="6">
    <source>
        <dbReference type="ARBA" id="ARBA00021623"/>
    </source>
</evidence>
<dbReference type="InterPro" id="IPR036637">
    <property type="entry name" value="Phosphohistidine_dom_sf"/>
</dbReference>
<dbReference type="NCBIfam" id="NF005057">
    <property type="entry name" value="PRK06464.1"/>
    <property type="match status" value="1"/>
</dbReference>
<dbReference type="GO" id="GO:0046872">
    <property type="term" value="F:metal ion binding"/>
    <property type="evidence" value="ECO:0007669"/>
    <property type="project" value="UniProtKB-KW"/>
</dbReference>
<evidence type="ECO:0000259" key="17">
    <source>
        <dbReference type="Pfam" id="PF02896"/>
    </source>
</evidence>
<reference evidence="18 19" key="1">
    <citation type="journal article" date="2016" name="Nat. Commun.">
        <title>Thousands of microbial genomes shed light on interconnected biogeochemical processes in an aquifer system.</title>
        <authorList>
            <person name="Anantharaman K."/>
            <person name="Brown C.T."/>
            <person name="Hug L.A."/>
            <person name="Sharon I."/>
            <person name="Castelle C.J."/>
            <person name="Probst A.J."/>
            <person name="Thomas B.C."/>
            <person name="Singh A."/>
            <person name="Wilkins M.J."/>
            <person name="Karaoz U."/>
            <person name="Brodie E.L."/>
            <person name="Williams K.H."/>
            <person name="Hubbard S.S."/>
            <person name="Banfield J.F."/>
        </authorList>
    </citation>
    <scope>NUCLEOTIDE SEQUENCE [LARGE SCALE GENOMIC DNA]</scope>
</reference>
<evidence type="ECO:0000256" key="7">
    <source>
        <dbReference type="ARBA" id="ARBA00022679"/>
    </source>
</evidence>
<evidence type="ECO:0000259" key="16">
    <source>
        <dbReference type="Pfam" id="PF01326"/>
    </source>
</evidence>
<dbReference type="PRINTS" id="PR01736">
    <property type="entry name" value="PHPHTRNFRASE"/>
</dbReference>
<evidence type="ECO:0000313" key="19">
    <source>
        <dbReference type="Proteomes" id="UP000178558"/>
    </source>
</evidence>
<feature type="domain" description="PEP-utilising enzyme mobile" evidence="15">
    <location>
        <begin position="329"/>
        <end position="400"/>
    </location>
</feature>
<comment type="function">
    <text evidence="2">Catalyzes the phosphorylation of pyruvate to phosphoenolpyruvate.</text>
</comment>
<dbReference type="InterPro" id="IPR002192">
    <property type="entry name" value="PPDK_AMP/ATP-bd"/>
</dbReference>
<accession>A0A1F7J2C8</accession>
<dbReference type="GO" id="GO:0005524">
    <property type="term" value="F:ATP binding"/>
    <property type="evidence" value="ECO:0007669"/>
    <property type="project" value="UniProtKB-KW"/>
</dbReference>
<dbReference type="PANTHER" id="PTHR43030:SF1">
    <property type="entry name" value="PHOSPHOENOLPYRUVATE SYNTHASE"/>
    <property type="match status" value="1"/>
</dbReference>
<dbReference type="InterPro" id="IPR018274">
    <property type="entry name" value="PEP_util_AS"/>
</dbReference>
<name>A0A1F7J2C8_9BACT</name>
<dbReference type="InterPro" id="IPR013815">
    <property type="entry name" value="ATP_grasp_subdomain_1"/>
</dbReference>